<organism evidence="1 2">
    <name type="scientific">Goodea atripinnis</name>
    <dbReference type="NCBI Taxonomy" id="208336"/>
    <lineage>
        <taxon>Eukaryota</taxon>
        <taxon>Metazoa</taxon>
        <taxon>Chordata</taxon>
        <taxon>Craniata</taxon>
        <taxon>Vertebrata</taxon>
        <taxon>Euteleostomi</taxon>
        <taxon>Actinopterygii</taxon>
        <taxon>Neopterygii</taxon>
        <taxon>Teleostei</taxon>
        <taxon>Neoteleostei</taxon>
        <taxon>Acanthomorphata</taxon>
        <taxon>Ovalentaria</taxon>
        <taxon>Atherinomorphae</taxon>
        <taxon>Cyprinodontiformes</taxon>
        <taxon>Goodeidae</taxon>
        <taxon>Goodea</taxon>
    </lineage>
</organism>
<keyword evidence="2" id="KW-1185">Reference proteome</keyword>
<evidence type="ECO:0000313" key="1">
    <source>
        <dbReference type="EMBL" id="MEQ2178647.1"/>
    </source>
</evidence>
<dbReference type="Proteomes" id="UP001476798">
    <property type="component" value="Unassembled WGS sequence"/>
</dbReference>
<evidence type="ECO:0000313" key="2">
    <source>
        <dbReference type="Proteomes" id="UP001476798"/>
    </source>
</evidence>
<accession>A0ABV0P5L3</accession>
<sequence>MLSKTNSLSPHCPTCLRVNAPACTNTQVCKMKERKLRAITHLNLLCLHAPALQGSAQSSFTISHKEPERNAWISMQIPQPPCAVSVEIIKDLLLLRMQAGFG</sequence>
<comment type="caution">
    <text evidence="1">The sequence shown here is derived from an EMBL/GenBank/DDBJ whole genome shotgun (WGS) entry which is preliminary data.</text>
</comment>
<proteinExistence type="predicted"/>
<protein>
    <submittedName>
        <fullName evidence="1">Uncharacterized protein</fullName>
    </submittedName>
</protein>
<dbReference type="EMBL" id="JAHRIO010061219">
    <property type="protein sequence ID" value="MEQ2178647.1"/>
    <property type="molecule type" value="Genomic_DNA"/>
</dbReference>
<gene>
    <name evidence="1" type="ORF">GOODEAATRI_016288</name>
</gene>
<name>A0ABV0P5L3_9TELE</name>
<reference evidence="1 2" key="1">
    <citation type="submission" date="2021-06" db="EMBL/GenBank/DDBJ databases">
        <authorList>
            <person name="Palmer J.M."/>
        </authorList>
    </citation>
    <scope>NUCLEOTIDE SEQUENCE [LARGE SCALE GENOMIC DNA]</scope>
    <source>
        <strain evidence="1 2">GA_2019</strain>
        <tissue evidence="1">Muscle</tissue>
    </source>
</reference>